<evidence type="ECO:0000256" key="1">
    <source>
        <dbReference type="ARBA" id="ARBA00004167"/>
    </source>
</evidence>
<dbReference type="FunFam" id="3.40.50.2000:FF:000038">
    <property type="entry name" value="UDP-GlucuronosylTransferase"/>
    <property type="match status" value="1"/>
</dbReference>
<dbReference type="EC" id="2.4.1.17" evidence="11"/>
<dbReference type="InterPro" id="IPR050271">
    <property type="entry name" value="UDP-glycosyltransferase"/>
</dbReference>
<dbReference type="SUPFAM" id="SSF53756">
    <property type="entry name" value="UDP-Glycosyltransferase/glycogen phosphorylase"/>
    <property type="match status" value="1"/>
</dbReference>
<dbReference type="InterPro" id="IPR035595">
    <property type="entry name" value="UDP_glycos_trans_CS"/>
</dbReference>
<comment type="similarity">
    <text evidence="2 10">Belongs to the UDP-glycosyltransferase family.</text>
</comment>
<dbReference type="InterPro" id="IPR002213">
    <property type="entry name" value="UDP_glucos_trans"/>
</dbReference>
<keyword evidence="3 10" id="KW-0328">Glycosyltransferase</keyword>
<feature type="transmembrane region" description="Helical" evidence="11">
    <location>
        <begin position="447"/>
        <end position="470"/>
    </location>
</feature>
<organism evidence="12 13">
    <name type="scientific">Plectus sambesii</name>
    <dbReference type="NCBI Taxonomy" id="2011161"/>
    <lineage>
        <taxon>Eukaryota</taxon>
        <taxon>Metazoa</taxon>
        <taxon>Ecdysozoa</taxon>
        <taxon>Nematoda</taxon>
        <taxon>Chromadorea</taxon>
        <taxon>Plectida</taxon>
        <taxon>Plectina</taxon>
        <taxon>Plectoidea</taxon>
        <taxon>Plectidae</taxon>
        <taxon>Plectus</taxon>
    </lineage>
</organism>
<reference evidence="13" key="1">
    <citation type="submission" date="2022-11" db="UniProtKB">
        <authorList>
            <consortium name="WormBaseParasite"/>
        </authorList>
    </citation>
    <scope>IDENTIFICATION</scope>
</reference>
<dbReference type="CDD" id="cd03784">
    <property type="entry name" value="GT1_Gtf-like"/>
    <property type="match status" value="1"/>
</dbReference>
<evidence type="ECO:0000256" key="4">
    <source>
        <dbReference type="ARBA" id="ARBA00022679"/>
    </source>
</evidence>
<keyword evidence="4 10" id="KW-0808">Transferase</keyword>
<protein>
    <recommendedName>
        <fullName evidence="11">UDP-glucuronosyltransferase</fullName>
        <ecNumber evidence="11">2.4.1.17</ecNumber>
    </recommendedName>
</protein>
<evidence type="ECO:0000256" key="3">
    <source>
        <dbReference type="ARBA" id="ARBA00022676"/>
    </source>
</evidence>
<keyword evidence="8 11" id="KW-0472">Membrane</keyword>
<name>A0A914XHW3_9BILA</name>
<keyword evidence="6" id="KW-0732">Signal</keyword>
<evidence type="ECO:0000256" key="7">
    <source>
        <dbReference type="ARBA" id="ARBA00022989"/>
    </source>
</evidence>
<dbReference type="GO" id="GO:0016020">
    <property type="term" value="C:membrane"/>
    <property type="evidence" value="ECO:0007669"/>
    <property type="project" value="UniProtKB-SubCell"/>
</dbReference>
<dbReference type="Pfam" id="PF00201">
    <property type="entry name" value="UDPGT"/>
    <property type="match status" value="1"/>
</dbReference>
<proteinExistence type="inferred from homology"/>
<evidence type="ECO:0000256" key="8">
    <source>
        <dbReference type="ARBA" id="ARBA00023136"/>
    </source>
</evidence>
<dbReference type="PANTHER" id="PTHR48043:SF145">
    <property type="entry name" value="FI06409P-RELATED"/>
    <property type="match status" value="1"/>
</dbReference>
<dbReference type="AlphaFoldDB" id="A0A914XHW3"/>
<comment type="subcellular location">
    <subcellularLocation>
        <location evidence="1 11">Membrane</location>
        <topology evidence="1 11">Single-pass membrane protein</topology>
    </subcellularLocation>
</comment>
<evidence type="ECO:0000256" key="9">
    <source>
        <dbReference type="ARBA" id="ARBA00047475"/>
    </source>
</evidence>
<evidence type="ECO:0000256" key="2">
    <source>
        <dbReference type="ARBA" id="ARBA00009995"/>
    </source>
</evidence>
<evidence type="ECO:0000256" key="5">
    <source>
        <dbReference type="ARBA" id="ARBA00022692"/>
    </source>
</evidence>
<keyword evidence="5 11" id="KW-0812">Transmembrane</keyword>
<keyword evidence="12" id="KW-1185">Reference proteome</keyword>
<keyword evidence="7 11" id="KW-1133">Transmembrane helix</keyword>
<accession>A0A914XHW3</accession>
<evidence type="ECO:0000256" key="11">
    <source>
        <dbReference type="RuleBase" id="RU362059"/>
    </source>
</evidence>
<sequence>MGRLADTLIHAGHEVTLFLPELDPRANKTGSKLATEIRVPGKNPEGFLKAFTQKSPFEEQELMSVSAFKSMFQFMDLMEAECEHLVTSAPVMDRLRQSKFDLIIIEMYDYCGFGIAHLLGIPSRIWMSSMPLTEQMSAALGVPWPTSYIPGIFTAMSDRMSYSERFKNFIGVNLVVQLTLRTVVSQEQSVFDRNFGADFPRLWDLAGTTPVVFVNSEELLDFPRPILHKTIYMGGLGMEAPKKLDKNFEAILNGSTEGVVLMSFGSIARSVDMPADMKKGILETFARFPAYTFLWKYEEEDMEMVKGYKNVKLVKWAPQVDLLGHPKLKAFITHAGYNSMMEAALAGKPMITVPLFADQFRNSQASKRQGISLEVDKTKIGRDESLYEALNDILSNPEYSQNAARLSNMIKKKPHKPEELVVRWVEFAAEFKQLPNLQPTARDLNVFQYYCIDIIAPLIFGFILVLYISYRILKFSLCFLIRIVKGPKKSKKD</sequence>
<dbReference type="PROSITE" id="PS00375">
    <property type="entry name" value="UDPGT"/>
    <property type="match status" value="1"/>
</dbReference>
<evidence type="ECO:0000313" key="13">
    <source>
        <dbReference type="WBParaSite" id="PSAMB.scaffold785size41394.g8745.t1"/>
    </source>
</evidence>
<comment type="catalytic activity">
    <reaction evidence="9 11">
        <text>glucuronate acceptor + UDP-alpha-D-glucuronate = acceptor beta-D-glucuronoside + UDP + H(+)</text>
        <dbReference type="Rhea" id="RHEA:21032"/>
        <dbReference type="ChEBI" id="CHEBI:15378"/>
        <dbReference type="ChEBI" id="CHEBI:58052"/>
        <dbReference type="ChEBI" id="CHEBI:58223"/>
        <dbReference type="ChEBI" id="CHEBI:132367"/>
        <dbReference type="ChEBI" id="CHEBI:132368"/>
        <dbReference type="EC" id="2.4.1.17"/>
    </reaction>
</comment>
<dbReference type="Proteomes" id="UP000887566">
    <property type="component" value="Unplaced"/>
</dbReference>
<evidence type="ECO:0000313" key="12">
    <source>
        <dbReference type="Proteomes" id="UP000887566"/>
    </source>
</evidence>
<evidence type="ECO:0000256" key="6">
    <source>
        <dbReference type="ARBA" id="ARBA00022729"/>
    </source>
</evidence>
<dbReference type="WBParaSite" id="PSAMB.scaffold785size41394.g8745.t1">
    <property type="protein sequence ID" value="PSAMB.scaffold785size41394.g8745.t1"/>
    <property type="gene ID" value="PSAMB.scaffold785size41394.g8745"/>
</dbReference>
<dbReference type="PANTHER" id="PTHR48043">
    <property type="entry name" value="EG:EG0003.4 PROTEIN-RELATED"/>
    <property type="match status" value="1"/>
</dbReference>
<evidence type="ECO:0000256" key="10">
    <source>
        <dbReference type="RuleBase" id="RU003718"/>
    </source>
</evidence>
<dbReference type="GO" id="GO:0015020">
    <property type="term" value="F:glucuronosyltransferase activity"/>
    <property type="evidence" value="ECO:0007669"/>
    <property type="project" value="UniProtKB-EC"/>
</dbReference>
<dbReference type="Gene3D" id="3.40.50.2000">
    <property type="entry name" value="Glycogen Phosphorylase B"/>
    <property type="match status" value="2"/>
</dbReference>